<accession>A0ABV1AIY5</accession>
<organism evidence="2 3">
    <name type="scientific">Blautia intestinihominis</name>
    <dbReference type="NCBI Taxonomy" id="3133152"/>
    <lineage>
        <taxon>Bacteria</taxon>
        <taxon>Bacillati</taxon>
        <taxon>Bacillota</taxon>
        <taxon>Clostridia</taxon>
        <taxon>Lachnospirales</taxon>
        <taxon>Lachnospiraceae</taxon>
        <taxon>Blautia</taxon>
    </lineage>
</organism>
<protein>
    <submittedName>
        <fullName evidence="2">DUF1002 domain-containing protein</fullName>
    </submittedName>
</protein>
<dbReference type="RefSeq" id="WP_349077778.1">
    <property type="nucleotide sequence ID" value="NZ_JBBMEI010000014.1"/>
</dbReference>
<proteinExistence type="predicted"/>
<dbReference type="Proteomes" id="UP001446032">
    <property type="component" value="Unassembled WGS sequence"/>
</dbReference>
<gene>
    <name evidence="2" type="ORF">WMO75_06280</name>
</gene>
<feature type="signal peptide" evidence="1">
    <location>
        <begin position="1"/>
        <end position="26"/>
    </location>
</feature>
<sequence>MKINKKISVLVLAGALACTTPAMVYAQDSSDVVDQAVEILQDNGVDELLSDPDKVVDLIVQAKEILGQVDVTNDEIGSALDVAAESAGITLSDSEKQTLIQLYDKFKNTDLDEDQLRSQVNKVYNKLDELGITKEDVKGIIGKLVDFARSILN</sequence>
<evidence type="ECO:0000313" key="2">
    <source>
        <dbReference type="EMBL" id="MEQ2357951.1"/>
    </source>
</evidence>
<keyword evidence="1" id="KW-0732">Signal</keyword>
<keyword evidence="3" id="KW-1185">Reference proteome</keyword>
<dbReference type="EMBL" id="JBBMEI010000014">
    <property type="protein sequence ID" value="MEQ2357951.1"/>
    <property type="molecule type" value="Genomic_DNA"/>
</dbReference>
<reference evidence="2 3" key="1">
    <citation type="submission" date="2024-03" db="EMBL/GenBank/DDBJ databases">
        <title>Human intestinal bacterial collection.</title>
        <authorList>
            <person name="Pauvert C."/>
            <person name="Hitch T.C.A."/>
            <person name="Clavel T."/>
        </authorList>
    </citation>
    <scope>NUCLEOTIDE SEQUENCE [LARGE SCALE GENOMIC DNA]</scope>
    <source>
        <strain evidence="2 3">CLA-AA-H95</strain>
    </source>
</reference>
<dbReference type="Pfam" id="PF06207">
    <property type="entry name" value="DUF1002"/>
    <property type="match status" value="1"/>
</dbReference>
<evidence type="ECO:0000313" key="3">
    <source>
        <dbReference type="Proteomes" id="UP001446032"/>
    </source>
</evidence>
<dbReference type="InterPro" id="IPR009343">
    <property type="entry name" value="DUF1002"/>
</dbReference>
<comment type="caution">
    <text evidence="2">The sequence shown here is derived from an EMBL/GenBank/DDBJ whole genome shotgun (WGS) entry which is preliminary data.</text>
</comment>
<evidence type="ECO:0000256" key="1">
    <source>
        <dbReference type="SAM" id="SignalP"/>
    </source>
</evidence>
<dbReference type="PROSITE" id="PS51257">
    <property type="entry name" value="PROKAR_LIPOPROTEIN"/>
    <property type="match status" value="1"/>
</dbReference>
<feature type="chain" id="PRO_5045963941" evidence="1">
    <location>
        <begin position="27"/>
        <end position="153"/>
    </location>
</feature>
<name>A0ABV1AIY5_9FIRM</name>